<protein>
    <submittedName>
        <fullName evidence="3">Zinc ribbon domain-containing protein</fullName>
    </submittedName>
</protein>
<accession>A0ABX7BE02</accession>
<dbReference type="RefSeq" id="WP_201079458.1">
    <property type="nucleotide sequence ID" value="NZ_CP067420.1"/>
</dbReference>
<dbReference type="SMART" id="SM00834">
    <property type="entry name" value="CxxC_CXXC_SSSS"/>
    <property type="match status" value="1"/>
</dbReference>
<evidence type="ECO:0000313" key="3">
    <source>
        <dbReference type="EMBL" id="QQP91488.1"/>
    </source>
</evidence>
<gene>
    <name evidence="3" type="ORF">IGS68_09900</name>
</gene>
<evidence type="ECO:0000259" key="2">
    <source>
        <dbReference type="SMART" id="SM00834"/>
    </source>
</evidence>
<sequence>MPVYDYMCESCGAFTALRPMARSAEPCGCPDCGAPAPRAYLSFPNIGGMDPARRTAFETNERSAHAPKLSKKSDRAAGHAMAHGPGCSCCSGGKGSAVYTRDGAKTFPSKRPWMISH</sequence>
<organism evidence="3 4">
    <name type="scientific">Skermanella cutis</name>
    <dbReference type="NCBI Taxonomy" id="2775420"/>
    <lineage>
        <taxon>Bacteria</taxon>
        <taxon>Pseudomonadati</taxon>
        <taxon>Pseudomonadota</taxon>
        <taxon>Alphaproteobacteria</taxon>
        <taxon>Rhodospirillales</taxon>
        <taxon>Azospirillaceae</taxon>
        <taxon>Skermanella</taxon>
    </lineage>
</organism>
<dbReference type="Pfam" id="PF09723">
    <property type="entry name" value="Zn_ribbon_8"/>
    <property type="match status" value="1"/>
</dbReference>
<evidence type="ECO:0000256" key="1">
    <source>
        <dbReference type="SAM" id="MobiDB-lite"/>
    </source>
</evidence>
<dbReference type="Proteomes" id="UP000595197">
    <property type="component" value="Chromosome"/>
</dbReference>
<name>A0ABX7BE02_9PROT</name>
<evidence type="ECO:0000313" key="4">
    <source>
        <dbReference type="Proteomes" id="UP000595197"/>
    </source>
</evidence>
<dbReference type="EMBL" id="CP067420">
    <property type="protein sequence ID" value="QQP91488.1"/>
    <property type="molecule type" value="Genomic_DNA"/>
</dbReference>
<dbReference type="InterPro" id="IPR013429">
    <property type="entry name" value="Regulatory_FmdB_Zinc_ribbon"/>
</dbReference>
<feature type="region of interest" description="Disordered" evidence="1">
    <location>
        <begin position="57"/>
        <end position="81"/>
    </location>
</feature>
<keyword evidence="4" id="KW-1185">Reference proteome</keyword>
<feature type="domain" description="Putative regulatory protein FmdB zinc ribbon" evidence="2">
    <location>
        <begin position="1"/>
        <end position="41"/>
    </location>
</feature>
<dbReference type="NCBIfam" id="TIGR02605">
    <property type="entry name" value="CxxC_CxxC_SSSS"/>
    <property type="match status" value="1"/>
</dbReference>
<proteinExistence type="predicted"/>
<reference evidence="3" key="1">
    <citation type="submission" date="2021-02" db="EMBL/GenBank/DDBJ databases">
        <title>Skermanella TT6 skin isolate.</title>
        <authorList>
            <person name="Lee K."/>
            <person name="Ganzorig M."/>
        </authorList>
    </citation>
    <scope>NUCLEOTIDE SEQUENCE</scope>
    <source>
        <strain evidence="3">TT6</strain>
    </source>
</reference>